<name>A0A178WNR7_ARATH</name>
<dbReference type="EMBL" id="LUHQ01000001">
    <property type="protein sequence ID" value="OAP19195.1"/>
    <property type="molecule type" value="Genomic_DNA"/>
</dbReference>
<sequence>MIDLSSLVQHVAQSETVGEGSQEGFQHVADPRQSQAVLAGQFHNTMPGVFQNLINTNFQNIPATNMHQNNPPG</sequence>
<dbReference type="AlphaFoldDB" id="A0A178WNR7"/>
<gene>
    <name evidence="1" type="ordered locus">AXX17_At1g70790</name>
</gene>
<dbReference type="Proteomes" id="UP000078284">
    <property type="component" value="Chromosome 1"/>
</dbReference>
<protein>
    <submittedName>
        <fullName evidence="1">FRS4</fullName>
    </submittedName>
</protein>
<organism evidence="1 2">
    <name type="scientific">Arabidopsis thaliana</name>
    <name type="common">Mouse-ear cress</name>
    <dbReference type="NCBI Taxonomy" id="3702"/>
    <lineage>
        <taxon>Eukaryota</taxon>
        <taxon>Viridiplantae</taxon>
        <taxon>Streptophyta</taxon>
        <taxon>Embryophyta</taxon>
        <taxon>Tracheophyta</taxon>
        <taxon>Spermatophyta</taxon>
        <taxon>Magnoliopsida</taxon>
        <taxon>eudicotyledons</taxon>
        <taxon>Gunneridae</taxon>
        <taxon>Pentapetalae</taxon>
        <taxon>rosids</taxon>
        <taxon>malvids</taxon>
        <taxon>Brassicales</taxon>
        <taxon>Brassicaceae</taxon>
        <taxon>Camelineae</taxon>
        <taxon>Arabidopsis</taxon>
    </lineage>
</organism>
<accession>A0A178WNR7</accession>
<reference evidence="2" key="1">
    <citation type="journal article" date="2016" name="Proc. Natl. Acad. Sci. U.S.A.">
        <title>Chromosome-level assembly of Arabidopsis thaliana Ler reveals the extent of translocation and inversion polymorphisms.</title>
        <authorList>
            <person name="Zapata L."/>
            <person name="Ding J."/>
            <person name="Willing E.M."/>
            <person name="Hartwig B."/>
            <person name="Bezdan D."/>
            <person name="Jiao W.B."/>
            <person name="Patel V."/>
            <person name="Velikkakam James G."/>
            <person name="Koornneef M."/>
            <person name="Ossowski S."/>
            <person name="Schneeberger K."/>
        </authorList>
    </citation>
    <scope>NUCLEOTIDE SEQUENCE [LARGE SCALE GENOMIC DNA]</scope>
    <source>
        <strain evidence="2">cv. Landsberg erecta</strain>
    </source>
</reference>
<dbReference type="ExpressionAtlas" id="A0A178WNR7">
    <property type="expression patterns" value="baseline and differential"/>
</dbReference>
<comment type="caution">
    <text evidence="1">The sequence shown here is derived from an EMBL/GenBank/DDBJ whole genome shotgun (WGS) entry which is preliminary data.</text>
</comment>
<evidence type="ECO:0000313" key="1">
    <source>
        <dbReference type="EMBL" id="OAP19195.1"/>
    </source>
</evidence>
<evidence type="ECO:0000313" key="2">
    <source>
        <dbReference type="Proteomes" id="UP000078284"/>
    </source>
</evidence>
<proteinExistence type="predicted"/>